<reference evidence="4 5" key="1">
    <citation type="submission" date="2024-02" db="EMBL/GenBank/DDBJ databases">
        <authorList>
            <person name="Chen Y."/>
            <person name="Shah S."/>
            <person name="Dougan E. K."/>
            <person name="Thang M."/>
            <person name="Chan C."/>
        </authorList>
    </citation>
    <scope>NUCLEOTIDE SEQUENCE [LARGE SCALE GENOMIC DNA]</scope>
</reference>
<dbReference type="InterPro" id="IPR029055">
    <property type="entry name" value="Ntn_hydrolases_N"/>
</dbReference>
<feature type="domain" description="EF-hand" evidence="2">
    <location>
        <begin position="1192"/>
        <end position="1227"/>
    </location>
</feature>
<keyword evidence="1" id="KW-0732">Signal</keyword>
<dbReference type="SUPFAM" id="SSF56235">
    <property type="entry name" value="N-terminal nucleophile aminohydrolases (Ntn hydrolases)"/>
    <property type="match status" value="1"/>
</dbReference>
<proteinExistence type="predicted"/>
<evidence type="ECO:0000313" key="5">
    <source>
        <dbReference type="Proteomes" id="UP001642464"/>
    </source>
</evidence>
<gene>
    <name evidence="4" type="ORF">SCF082_LOCUS7375</name>
</gene>
<accession>A0ABP0IIR2</accession>
<dbReference type="Gene3D" id="1.10.238.10">
    <property type="entry name" value="EF-hand"/>
    <property type="match status" value="1"/>
</dbReference>
<keyword evidence="5" id="KW-1185">Reference proteome</keyword>
<dbReference type="SUPFAM" id="SSF47473">
    <property type="entry name" value="EF-hand"/>
    <property type="match status" value="1"/>
</dbReference>
<comment type="caution">
    <text evidence="4">The sequence shown here is derived from an EMBL/GenBank/DDBJ whole genome shotgun (WGS) entry which is preliminary data.</text>
</comment>
<evidence type="ECO:0000259" key="2">
    <source>
        <dbReference type="PROSITE" id="PS50222"/>
    </source>
</evidence>
<dbReference type="InterPro" id="IPR046348">
    <property type="entry name" value="SIS_dom_sf"/>
</dbReference>
<name>A0ABP0IIR2_9DINO</name>
<dbReference type="SUPFAM" id="SSF53697">
    <property type="entry name" value="SIS domain"/>
    <property type="match status" value="1"/>
</dbReference>
<dbReference type="PROSITE" id="PS50222">
    <property type="entry name" value="EF_HAND_2"/>
    <property type="match status" value="2"/>
</dbReference>
<dbReference type="EMBL" id="CAXAMM010004125">
    <property type="protein sequence ID" value="CAK9002510.1"/>
    <property type="molecule type" value="Genomic_DNA"/>
</dbReference>
<organism evidence="4 5">
    <name type="scientific">Durusdinium trenchii</name>
    <dbReference type="NCBI Taxonomy" id="1381693"/>
    <lineage>
        <taxon>Eukaryota</taxon>
        <taxon>Sar</taxon>
        <taxon>Alveolata</taxon>
        <taxon>Dinophyceae</taxon>
        <taxon>Suessiales</taxon>
        <taxon>Symbiodiniaceae</taxon>
        <taxon>Durusdinium</taxon>
    </lineage>
</organism>
<dbReference type="InterPro" id="IPR017932">
    <property type="entry name" value="GATase_2_dom"/>
</dbReference>
<evidence type="ECO:0000259" key="3">
    <source>
        <dbReference type="PROSITE" id="PS51278"/>
    </source>
</evidence>
<protein>
    <recommendedName>
        <fullName evidence="6">Glutamine amidotransferase type-2 domain-containing protein</fullName>
    </recommendedName>
</protein>
<sequence length="1383" mass="153888">MILLDLFFWYWLAGVLHEVSHLIVGCFCGSPSTTLRNLYYIVFLRRVEICTPKKWCEAAVRHSGWVASAALFVCAHVLGLGLEVQAATGITALEAFLSDFLVWTSPPSNLFFCGNFGLILLNEAWAASSSTIKDILELMVEVTMVRGAQSGGVVTFASRGCRRAGDLVGLRTRVVNQKRTTLSRLLRNALDSMERWSWKRPLRFGRVYAGHTRFATSSKASLDGTHPHIWSRPQQLMTYVGWSEGSLKKKKSSRTFEIYVCHNGDFDFLEVGGQTYELGEIQCWLEKVTWQQRPSNVDSAAIAGVMDLLRTQGLVWPSARYGFLFGIQHRSLDKKMPPLKVFKQLGDIMDQLIQGWVPEDIELSLLEPEREQMAEEYFQQVKRSGLLSLSDRDGRAMAAAAIDAFFDNDLLHATSLFMKKAKGSFGLCVTCSLDADRQMIIAARGQTMSMAFYPQSGMVLYGSEQAAMKAAVGVRLPGKEEEEDEVPLPVATFDRMTSQDSTVSLPKALPPRRFSKDLSPTKHYVEINGVMRKPRRPSLACNSRDDTRMRISGAPSLVNDGPAMRYDLDDLAGEICLLDWGDGLPSASSETLPFYAVQPMMQSKLKVVSVNDKPFSSMAQLFVPLEENPLVLPLPKTLPDPVGNDIKEIPQALKNIQTDWRMGEGQNRASAMSLSRALLARLREKMSGQSAPDGIDLLVTGCEVSLWLGEQFATDLAHCFKHLNVRTVSANKLLGLSGQQFSMCQTGHDLSDNWDLHDCVVLIISHSGGTFASLAVSKLLQAVTKRIFVVTSEWDTQIGKQLRALGTYSHVFSTNISLRPAEPCSVSVAATQQLLTQILMYLAFRILSDDVKDSAGPVITRTDLAELEHVNRTNIEALQEIVGYHKSMSKTERELRRRGRAWAQHVLETPRAWILCAAYVAVTVTCGIPPITAITTQAGLYEKVPQELLYVARALDAAIYIFLPQIMIFCIRLLQCRPLLHRMTGRTVVIGDVPWVAQCVEAFLSKLVACTYSATALAVFSANPADHLVHRMTHRVVRGSLLACGRPDGRLVALTSAEQSVCLSVNQASSIQSLGVTCESITIGHNPHKLPLTAHHVCLQGSRPQFLCEHLLPPGVQSATALQGCFGNLADSVESNDLWAKLREDLSNTSKKRIASSSVETMLASLQKDSDGQVSFKDFERGFKEFMPTHHLDRKDLKAVFDRFDQNYNGALSPSECKAILQLDSVSLMSYAQLARNTSPSSMDHFNIQESTERIFGARLINSDMSAKDQFKMTESQRLSMMLYESRIASLQRAVAFFVMFHQMGKTIAEFWPWVSFGILRYRMDRTHSIMRIATTASPVSGANVREKMVDLETKKSLVRVKGLLSKMIALWRQQQVYSSAEF</sequence>
<evidence type="ECO:0000256" key="1">
    <source>
        <dbReference type="SAM" id="SignalP"/>
    </source>
</evidence>
<evidence type="ECO:0008006" key="6">
    <source>
        <dbReference type="Google" id="ProtNLM"/>
    </source>
</evidence>
<dbReference type="PROSITE" id="PS51278">
    <property type="entry name" value="GATASE_TYPE_2"/>
    <property type="match status" value="1"/>
</dbReference>
<dbReference type="SMART" id="SM00054">
    <property type="entry name" value="EFh"/>
    <property type="match status" value="2"/>
</dbReference>
<dbReference type="InterPro" id="IPR002048">
    <property type="entry name" value="EF_hand_dom"/>
</dbReference>
<feature type="chain" id="PRO_5047476309" description="Glutamine amidotransferase type-2 domain-containing protein" evidence="1">
    <location>
        <begin position="18"/>
        <end position="1383"/>
    </location>
</feature>
<feature type="domain" description="Glutamine amidotransferase type-2" evidence="3">
    <location>
        <begin position="113"/>
        <end position="499"/>
    </location>
</feature>
<dbReference type="Proteomes" id="UP001642464">
    <property type="component" value="Unassembled WGS sequence"/>
</dbReference>
<feature type="signal peptide" evidence="1">
    <location>
        <begin position="1"/>
        <end position="17"/>
    </location>
</feature>
<dbReference type="InterPro" id="IPR011992">
    <property type="entry name" value="EF-hand-dom_pair"/>
</dbReference>
<dbReference type="Gene3D" id="3.60.20.10">
    <property type="entry name" value="Glutamine Phosphoribosylpyrophosphate, subunit 1, domain 1"/>
    <property type="match status" value="1"/>
</dbReference>
<evidence type="ECO:0000313" key="4">
    <source>
        <dbReference type="EMBL" id="CAK9002510.1"/>
    </source>
</evidence>
<feature type="domain" description="EF-hand" evidence="2">
    <location>
        <begin position="1154"/>
        <end position="1189"/>
    </location>
</feature>